<organism evidence="1 2">
    <name type="scientific">Sulfuricurvum kujiense (strain ATCC BAA-921 / DSM 16994 / JCM 11577 / YK-1)</name>
    <dbReference type="NCBI Taxonomy" id="709032"/>
    <lineage>
        <taxon>Bacteria</taxon>
        <taxon>Pseudomonadati</taxon>
        <taxon>Campylobacterota</taxon>
        <taxon>Epsilonproteobacteria</taxon>
        <taxon>Campylobacterales</taxon>
        <taxon>Sulfurimonadaceae</taxon>
        <taxon>Sulfuricurvum</taxon>
    </lineage>
</organism>
<evidence type="ECO:0000313" key="1">
    <source>
        <dbReference type="EMBL" id="ADR33803.1"/>
    </source>
</evidence>
<accession>E4TWI5</accession>
<dbReference type="OrthoDB" id="5360843at2"/>
<dbReference type="Proteomes" id="UP000008721">
    <property type="component" value="Chromosome"/>
</dbReference>
<dbReference type="SUPFAM" id="SSF50331">
    <property type="entry name" value="MOP-like"/>
    <property type="match status" value="1"/>
</dbReference>
<dbReference type="HOGENOM" id="CLU_1923769_0_0_7"/>
<protein>
    <submittedName>
        <fullName evidence="1">TOBE domain protein</fullName>
    </submittedName>
</protein>
<dbReference type="KEGG" id="sku:Sulku_1140"/>
<reference evidence="1 2" key="1">
    <citation type="journal article" date="2012" name="Stand. Genomic Sci.">
        <title>Complete genome sequence of the sulfur compounds oxidizing chemolithoautotroph Sulfuricurvum kujiense type strain (YK-1(T)).</title>
        <authorList>
            <person name="Han C."/>
            <person name="Kotsyurbenko O."/>
            <person name="Chertkov O."/>
            <person name="Held B."/>
            <person name="Lapidus A."/>
            <person name="Nolan M."/>
            <person name="Lucas S."/>
            <person name="Hammon N."/>
            <person name="Deshpande S."/>
            <person name="Cheng J.F."/>
            <person name="Tapia R."/>
            <person name="Goodwin L.A."/>
            <person name="Pitluck S."/>
            <person name="Liolios K."/>
            <person name="Pagani I."/>
            <person name="Ivanova N."/>
            <person name="Mavromatis K."/>
            <person name="Mikhailova N."/>
            <person name="Pati A."/>
            <person name="Chen A."/>
            <person name="Palaniappan K."/>
            <person name="Land M."/>
            <person name="Hauser L."/>
            <person name="Chang Y.J."/>
            <person name="Jeffries C.D."/>
            <person name="Brambilla E.M."/>
            <person name="Rohde M."/>
            <person name="Spring S."/>
            <person name="Sikorski J."/>
            <person name="Goker M."/>
            <person name="Woyke T."/>
            <person name="Bristow J."/>
            <person name="Eisen J.A."/>
            <person name="Markowitz V."/>
            <person name="Hugenholtz P."/>
            <person name="Kyrpides N.C."/>
            <person name="Klenk H.P."/>
            <person name="Detter J.C."/>
        </authorList>
    </citation>
    <scope>NUCLEOTIDE SEQUENCE [LARGE SCALE GENOMIC DNA]</scope>
    <source>
        <strain evidence="2">ATCC BAA-921 / DSM 16994 / JCM 11577 / YK-1</strain>
    </source>
</reference>
<proteinExistence type="predicted"/>
<dbReference type="Gene3D" id="2.40.50.100">
    <property type="match status" value="1"/>
</dbReference>
<name>E4TWI5_SULKY</name>
<dbReference type="InterPro" id="IPR008995">
    <property type="entry name" value="Mo/tungstate-bd_C_term_dom"/>
</dbReference>
<dbReference type="RefSeq" id="WP_013460000.1">
    <property type="nucleotide sequence ID" value="NC_014762.1"/>
</dbReference>
<gene>
    <name evidence="1" type="ordered locus">Sulku_1140</name>
</gene>
<dbReference type="STRING" id="709032.Sulku_1140"/>
<keyword evidence="2" id="KW-1185">Reference proteome</keyword>
<sequence>MNILNAVLTAITSSEHLSILSVSVGEDNFHLLLAEQCHESIGEPLKLAFKETEIILSKTYTATTANIHRAVVTRISQGSVLSQITLHYHDTAINALVPTLRFDTLDIHEGDEVCWMVQPSEISLLRGHHGS</sequence>
<dbReference type="AlphaFoldDB" id="E4TWI5"/>
<dbReference type="EMBL" id="CP002355">
    <property type="protein sequence ID" value="ADR33803.1"/>
    <property type="molecule type" value="Genomic_DNA"/>
</dbReference>
<evidence type="ECO:0000313" key="2">
    <source>
        <dbReference type="Proteomes" id="UP000008721"/>
    </source>
</evidence>